<sequence>MKELHSIRTKEILSLIPEEEEEYNLGQLLVKVTLGKGILGMATTTLGRATHAMPQALALNTRKIILDKIQRSLTPTQLHHQDMAMLLTLLVNMILHQTWMVMQHSHPSAPYFTPEQYNQILQMIGQNSKTSGTALSARMTQEQPVIWIVILVYYPTLDIFLIQVKTRNDLKLKFKMKDLCQLKFFLGMDFARSQEGTHIRQRKYALELISEMGLGGAKPANTPLEANVKLTSFEYDS</sequence>
<feature type="transmembrane region" description="Helical" evidence="1">
    <location>
        <begin position="145"/>
        <end position="164"/>
    </location>
</feature>
<proteinExistence type="predicted"/>
<evidence type="ECO:0000313" key="3">
    <source>
        <dbReference type="EnsemblPlants" id="Solyc03g078425.1.1"/>
    </source>
</evidence>
<keyword evidence="1" id="KW-0472">Membrane</keyword>
<dbReference type="InParanoid" id="A0A3Q7FM18"/>
<keyword evidence="1" id="KW-1133">Transmembrane helix</keyword>
<evidence type="ECO:0000313" key="4">
    <source>
        <dbReference type="Proteomes" id="UP000004994"/>
    </source>
</evidence>
<accession>A0A3Q7FM18</accession>
<keyword evidence="1" id="KW-0812">Transmembrane</keyword>
<dbReference type="Gramene" id="Solyc03g078425.1.1">
    <property type="protein sequence ID" value="Solyc03g078425.1.1"/>
    <property type="gene ID" value="Solyc03g078425.1"/>
</dbReference>
<dbReference type="EnsemblPlants" id="Solyc03g078425.1.1">
    <property type="protein sequence ID" value="Solyc03g078425.1.1"/>
    <property type="gene ID" value="Solyc03g078425.1"/>
</dbReference>
<name>A0A3Q7FM18_SOLLC</name>
<dbReference type="InterPro" id="IPR013103">
    <property type="entry name" value="RVT_2"/>
</dbReference>
<feature type="domain" description="Reverse transcriptase Ty1/copia-type" evidence="2">
    <location>
        <begin position="166"/>
        <end position="225"/>
    </location>
</feature>
<organism evidence="3">
    <name type="scientific">Solanum lycopersicum</name>
    <name type="common">Tomato</name>
    <name type="synonym">Lycopersicon esculentum</name>
    <dbReference type="NCBI Taxonomy" id="4081"/>
    <lineage>
        <taxon>Eukaryota</taxon>
        <taxon>Viridiplantae</taxon>
        <taxon>Streptophyta</taxon>
        <taxon>Embryophyta</taxon>
        <taxon>Tracheophyta</taxon>
        <taxon>Spermatophyta</taxon>
        <taxon>Magnoliopsida</taxon>
        <taxon>eudicotyledons</taxon>
        <taxon>Gunneridae</taxon>
        <taxon>Pentapetalae</taxon>
        <taxon>asterids</taxon>
        <taxon>lamiids</taxon>
        <taxon>Solanales</taxon>
        <taxon>Solanaceae</taxon>
        <taxon>Solanoideae</taxon>
        <taxon>Solaneae</taxon>
        <taxon>Solanum</taxon>
        <taxon>Solanum subgen. Lycopersicon</taxon>
    </lineage>
</organism>
<evidence type="ECO:0000256" key="1">
    <source>
        <dbReference type="SAM" id="Phobius"/>
    </source>
</evidence>
<dbReference type="Proteomes" id="UP000004994">
    <property type="component" value="Chromosome 3"/>
</dbReference>
<dbReference type="AlphaFoldDB" id="A0A3Q7FM18"/>
<reference evidence="3" key="1">
    <citation type="journal article" date="2012" name="Nature">
        <title>The tomato genome sequence provides insights into fleshy fruit evolution.</title>
        <authorList>
            <consortium name="Tomato Genome Consortium"/>
        </authorList>
    </citation>
    <scope>NUCLEOTIDE SEQUENCE [LARGE SCALE GENOMIC DNA]</scope>
    <source>
        <strain evidence="3">cv. Heinz 1706</strain>
    </source>
</reference>
<reference evidence="3" key="2">
    <citation type="submission" date="2019-01" db="UniProtKB">
        <authorList>
            <consortium name="EnsemblPlants"/>
        </authorList>
    </citation>
    <scope>IDENTIFICATION</scope>
    <source>
        <strain evidence="3">cv. Heinz 1706</strain>
    </source>
</reference>
<keyword evidence="4" id="KW-1185">Reference proteome</keyword>
<evidence type="ECO:0000259" key="2">
    <source>
        <dbReference type="Pfam" id="PF07727"/>
    </source>
</evidence>
<dbReference type="Pfam" id="PF07727">
    <property type="entry name" value="RVT_2"/>
    <property type="match status" value="1"/>
</dbReference>
<protein>
    <recommendedName>
        <fullName evidence="2">Reverse transcriptase Ty1/copia-type domain-containing protein</fullName>
    </recommendedName>
</protein>